<accession>A0ABS4HK68</accession>
<organism evidence="5 6">
    <name type="scientific">Jeotgalicoccus aerolatus</name>
    <dbReference type="NCBI Taxonomy" id="709510"/>
    <lineage>
        <taxon>Bacteria</taxon>
        <taxon>Bacillati</taxon>
        <taxon>Bacillota</taxon>
        <taxon>Bacilli</taxon>
        <taxon>Bacillales</taxon>
        <taxon>Staphylococcaceae</taxon>
        <taxon>Jeotgalicoccus</taxon>
    </lineage>
</organism>
<feature type="transmembrane region" description="Helical" evidence="3">
    <location>
        <begin position="5"/>
        <end position="27"/>
    </location>
</feature>
<sequence length="478" mass="54584">MKKIIWTIVIVLLLILIGVGIYILSLYNTFDQGVTSSYEPTDRERSDLREEDATVDESFTVLILGTDENDSRAEKENLDSNDFRTDSMILATFDKNNDDVKLVNIPRDTLAYIEPEGYFDKINHAHMYGGPSASMDAVEKLLNVPVDYYARINMAGVVDIVDSVGGVEFDVPFDMNEPNQHDNGRIELEAGEQELNGEEALAVVRSRRVDSDLGRGNRQMELVEAVLSKVKSSGGLTKIDDLIKVVADNTKHNFKTKDIRELASYYAFNDISFESTQLHGTDYWAQGNGGYFYRADDEHLFVLSNTISSILELDPSEPYDLLQLRIGDYLIPYEYMDDYMLTEHRPETIPYFAEEGYESPYGNGFDTEEFDYEESEIEGEGDLEDTTDEETEQNSQNPQNENSGGQEQQNGNNNQDEQYYDDGTQTDEYYDDGTNNQDQQYYNDGTNNQDQQYYDDGTQTDEYYESNTSNSQNNGYYY</sequence>
<protein>
    <submittedName>
        <fullName evidence="5">LCP family protein required for cell wall assembly</fullName>
    </submittedName>
</protein>
<feature type="compositionally biased region" description="Low complexity" evidence="2">
    <location>
        <begin position="432"/>
        <end position="457"/>
    </location>
</feature>
<keyword evidence="3" id="KW-1133">Transmembrane helix</keyword>
<evidence type="ECO:0000256" key="2">
    <source>
        <dbReference type="SAM" id="MobiDB-lite"/>
    </source>
</evidence>
<comment type="caution">
    <text evidence="5">The sequence shown here is derived from an EMBL/GenBank/DDBJ whole genome shotgun (WGS) entry which is preliminary data.</text>
</comment>
<proteinExistence type="inferred from homology"/>
<feature type="compositionally biased region" description="Acidic residues" evidence="2">
    <location>
        <begin position="418"/>
        <end position="431"/>
    </location>
</feature>
<evidence type="ECO:0000259" key="4">
    <source>
        <dbReference type="Pfam" id="PF03816"/>
    </source>
</evidence>
<feature type="compositionally biased region" description="Low complexity" evidence="2">
    <location>
        <begin position="393"/>
        <end position="417"/>
    </location>
</feature>
<feature type="compositionally biased region" description="Acidic residues" evidence="2">
    <location>
        <begin position="372"/>
        <end position="392"/>
    </location>
</feature>
<keyword evidence="3" id="KW-0812">Transmembrane</keyword>
<dbReference type="InterPro" id="IPR004474">
    <property type="entry name" value="LytR_CpsA_psr"/>
</dbReference>
<evidence type="ECO:0000256" key="1">
    <source>
        <dbReference type="ARBA" id="ARBA00006068"/>
    </source>
</evidence>
<evidence type="ECO:0000256" key="3">
    <source>
        <dbReference type="SAM" id="Phobius"/>
    </source>
</evidence>
<dbReference type="Pfam" id="PF03816">
    <property type="entry name" value="LytR_cpsA_psr"/>
    <property type="match status" value="1"/>
</dbReference>
<evidence type="ECO:0000313" key="6">
    <source>
        <dbReference type="Proteomes" id="UP001519348"/>
    </source>
</evidence>
<dbReference type="NCBIfam" id="TIGR00350">
    <property type="entry name" value="lytR_cpsA_psr"/>
    <property type="match status" value="1"/>
</dbReference>
<reference evidence="5 6" key="1">
    <citation type="submission" date="2021-03" db="EMBL/GenBank/DDBJ databases">
        <title>Genomic Encyclopedia of Type Strains, Phase IV (KMG-IV): sequencing the most valuable type-strain genomes for metagenomic binning, comparative biology and taxonomic classification.</title>
        <authorList>
            <person name="Goeker M."/>
        </authorList>
    </citation>
    <scope>NUCLEOTIDE SEQUENCE [LARGE SCALE GENOMIC DNA]</scope>
    <source>
        <strain evidence="5 6">DSM 22420</strain>
    </source>
</reference>
<feature type="compositionally biased region" description="Polar residues" evidence="2">
    <location>
        <begin position="466"/>
        <end position="478"/>
    </location>
</feature>
<dbReference type="EMBL" id="JAGGKN010000001">
    <property type="protein sequence ID" value="MBP1951321.1"/>
    <property type="molecule type" value="Genomic_DNA"/>
</dbReference>
<dbReference type="Gene3D" id="3.40.630.190">
    <property type="entry name" value="LCP protein"/>
    <property type="match status" value="1"/>
</dbReference>
<dbReference type="Proteomes" id="UP001519348">
    <property type="component" value="Unassembled WGS sequence"/>
</dbReference>
<keyword evidence="3" id="KW-0472">Membrane</keyword>
<name>A0ABS4HK68_9STAP</name>
<evidence type="ECO:0000313" key="5">
    <source>
        <dbReference type="EMBL" id="MBP1951321.1"/>
    </source>
</evidence>
<comment type="similarity">
    <text evidence="1">Belongs to the LytR/CpsA/Psr (LCP) family.</text>
</comment>
<gene>
    <name evidence="5" type="ORF">J2Z27_000347</name>
</gene>
<dbReference type="RefSeq" id="WP_186090468.1">
    <property type="nucleotide sequence ID" value="NZ_BMCN01000001.1"/>
</dbReference>
<feature type="region of interest" description="Disordered" evidence="2">
    <location>
        <begin position="372"/>
        <end position="478"/>
    </location>
</feature>
<feature type="domain" description="Cell envelope-related transcriptional attenuator" evidence="4">
    <location>
        <begin position="84"/>
        <end position="231"/>
    </location>
</feature>
<dbReference type="PANTHER" id="PTHR33392:SF3">
    <property type="entry name" value="POLYISOPRENYL-TEICHOIC ACID--PEPTIDOGLYCAN TEICHOIC ACID TRANSFERASE TAGT"/>
    <property type="match status" value="1"/>
</dbReference>
<dbReference type="InterPro" id="IPR050922">
    <property type="entry name" value="LytR/CpsA/Psr_CW_biosynth"/>
</dbReference>
<dbReference type="PANTHER" id="PTHR33392">
    <property type="entry name" value="POLYISOPRENYL-TEICHOIC ACID--PEPTIDOGLYCAN TEICHOIC ACID TRANSFERASE TAGU"/>
    <property type="match status" value="1"/>
</dbReference>
<keyword evidence="6" id="KW-1185">Reference proteome</keyword>